<dbReference type="InterPro" id="IPR008271">
    <property type="entry name" value="Ser/Thr_kinase_AS"/>
</dbReference>
<dbReference type="Gene3D" id="3.30.200.20">
    <property type="entry name" value="Phosphorylase Kinase, domain 1"/>
    <property type="match status" value="1"/>
</dbReference>
<evidence type="ECO:0000256" key="2">
    <source>
        <dbReference type="ARBA" id="ARBA00022840"/>
    </source>
</evidence>
<dbReference type="Pfam" id="PF00069">
    <property type="entry name" value="Pkinase"/>
    <property type="match status" value="2"/>
</dbReference>
<evidence type="ECO:0000259" key="8">
    <source>
        <dbReference type="PROSITE" id="PS50011"/>
    </source>
</evidence>
<proteinExistence type="inferred from homology"/>
<dbReference type="STRING" id="1684307.A0A316U8N4"/>
<keyword evidence="6" id="KW-0723">Serine/threonine-protein kinase</keyword>
<feature type="domain" description="Protein kinase" evidence="8">
    <location>
        <begin position="36"/>
        <end position="338"/>
    </location>
</feature>
<dbReference type="FunFam" id="1.10.510.10:FF:000923">
    <property type="entry name" value="Related to serine/threonine-protein kinase"/>
    <property type="match status" value="1"/>
</dbReference>
<dbReference type="GO" id="GO:0004674">
    <property type="term" value="F:protein serine/threonine kinase activity"/>
    <property type="evidence" value="ECO:0007669"/>
    <property type="project" value="UniProtKB-KW"/>
</dbReference>
<dbReference type="GO" id="GO:0005634">
    <property type="term" value="C:nucleus"/>
    <property type="evidence" value="ECO:0007669"/>
    <property type="project" value="TreeGrafter"/>
</dbReference>
<organism evidence="9 10">
    <name type="scientific">Pseudomicrostroma glucosiphilum</name>
    <dbReference type="NCBI Taxonomy" id="1684307"/>
    <lineage>
        <taxon>Eukaryota</taxon>
        <taxon>Fungi</taxon>
        <taxon>Dikarya</taxon>
        <taxon>Basidiomycota</taxon>
        <taxon>Ustilaginomycotina</taxon>
        <taxon>Exobasidiomycetes</taxon>
        <taxon>Microstromatales</taxon>
        <taxon>Microstromatales incertae sedis</taxon>
        <taxon>Pseudomicrostroma</taxon>
    </lineage>
</organism>
<dbReference type="InterPro" id="IPR017348">
    <property type="entry name" value="PIM1/2/3"/>
</dbReference>
<dbReference type="GO" id="GO:0005524">
    <property type="term" value="F:ATP binding"/>
    <property type="evidence" value="ECO:0007669"/>
    <property type="project" value="UniProtKB-UniRule"/>
</dbReference>
<feature type="region of interest" description="Disordered" evidence="7">
    <location>
        <begin position="1"/>
        <end position="21"/>
    </location>
</feature>
<dbReference type="FunFam" id="3.30.200.20:FF:000314">
    <property type="entry name" value="Serine/threonine protein kinase"/>
    <property type="match status" value="1"/>
</dbReference>
<dbReference type="EMBL" id="KZ819325">
    <property type="protein sequence ID" value="PWN21576.1"/>
    <property type="molecule type" value="Genomic_DNA"/>
</dbReference>
<evidence type="ECO:0000313" key="9">
    <source>
        <dbReference type="EMBL" id="PWN21576.1"/>
    </source>
</evidence>
<gene>
    <name evidence="9" type="ORF">BCV69DRAFT_269374</name>
</gene>
<evidence type="ECO:0000256" key="4">
    <source>
        <dbReference type="PIRSR" id="PIRSR037993-2"/>
    </source>
</evidence>
<dbReference type="GO" id="GO:0005829">
    <property type="term" value="C:cytosol"/>
    <property type="evidence" value="ECO:0007669"/>
    <property type="project" value="TreeGrafter"/>
</dbReference>
<evidence type="ECO:0000256" key="3">
    <source>
        <dbReference type="PIRSR" id="PIRSR037993-1"/>
    </source>
</evidence>
<keyword evidence="10" id="KW-1185">Reference proteome</keyword>
<dbReference type="OrthoDB" id="10252171at2759"/>
<reference evidence="9 10" key="1">
    <citation type="journal article" date="2018" name="Mol. Biol. Evol.">
        <title>Broad Genomic Sampling Reveals a Smut Pathogenic Ancestry of the Fungal Clade Ustilaginomycotina.</title>
        <authorList>
            <person name="Kijpornyongpan T."/>
            <person name="Mondo S.J."/>
            <person name="Barry K."/>
            <person name="Sandor L."/>
            <person name="Lee J."/>
            <person name="Lipzen A."/>
            <person name="Pangilinan J."/>
            <person name="LaButti K."/>
            <person name="Hainaut M."/>
            <person name="Henrissat B."/>
            <person name="Grigoriev I.V."/>
            <person name="Spatafora J.W."/>
            <person name="Aime M.C."/>
        </authorList>
    </citation>
    <scope>NUCLEOTIDE SEQUENCE [LARGE SCALE GENOMIC DNA]</scope>
    <source>
        <strain evidence="9 10">MCA 4718</strain>
    </source>
</reference>
<keyword evidence="9" id="KW-0808">Transferase</keyword>
<protein>
    <submittedName>
        <fullName evidence="9">Kinase-like protein</fullName>
    </submittedName>
</protein>
<feature type="binding site" evidence="4">
    <location>
        <position position="119"/>
    </location>
    <ligand>
        <name>ATP</name>
        <dbReference type="ChEBI" id="CHEBI:30616"/>
    </ligand>
</feature>
<sequence length="356" mass="40010">MEKSISAPQPSAPEPKTVSGKTLSTRTLHPVFAASYTLGDELGSGGFGFVVGAHRNFDGRPVAVKFIWKNKVPSHGWVRDPTMGVIPLEAFVLRVVDHPCVVKFIDLFDDDEFFYLVMEMHGTPWKTPEAEEESKPVVPEPQQQLIEAAPQKASLAPPQRPAPMERRTSRDLFECIEQHTRFSEDVASWIFAQIVEAVYYLGQLGICHRDIKDENCVIDSDWNVKIIDFGSAVISDPRKPAPYFDRFFGTMTFASSEILQGRQYRAPHAEVWSLGVLLSILLSGECPFSEPAAAVKGRISSRVKNSWSSEAYNLLCGCVQVDPERRATIAQVRDHPWVRRAWERKGLRRPSAPQIF</sequence>
<feature type="binding site" evidence="4 5">
    <location>
        <position position="65"/>
    </location>
    <ligand>
        <name>ATP</name>
        <dbReference type="ChEBI" id="CHEBI:30616"/>
    </ligand>
</feature>
<keyword evidence="1 5" id="KW-0547">Nucleotide-binding</keyword>
<dbReference type="PANTHER" id="PTHR24346">
    <property type="entry name" value="MAP/MICROTUBULE AFFINITY-REGULATING KINASE"/>
    <property type="match status" value="1"/>
</dbReference>
<feature type="binding site" evidence="4">
    <location>
        <begin position="42"/>
        <end position="50"/>
    </location>
    <ligand>
        <name>ATP</name>
        <dbReference type="ChEBI" id="CHEBI:30616"/>
    </ligand>
</feature>
<name>A0A316U8N4_9BASI</name>
<evidence type="ECO:0000313" key="10">
    <source>
        <dbReference type="Proteomes" id="UP000245942"/>
    </source>
</evidence>
<evidence type="ECO:0000256" key="6">
    <source>
        <dbReference type="RuleBase" id="RU000304"/>
    </source>
</evidence>
<evidence type="ECO:0000256" key="1">
    <source>
        <dbReference type="ARBA" id="ARBA00022741"/>
    </source>
</evidence>
<evidence type="ECO:0000256" key="5">
    <source>
        <dbReference type="PROSITE-ProRule" id="PRU10141"/>
    </source>
</evidence>
<dbReference type="GeneID" id="37012627"/>
<dbReference type="PIRSF" id="PIRSF037993">
    <property type="entry name" value="STPK_Pim-1"/>
    <property type="match status" value="1"/>
</dbReference>
<dbReference type="GO" id="GO:0035556">
    <property type="term" value="P:intracellular signal transduction"/>
    <property type="evidence" value="ECO:0007669"/>
    <property type="project" value="TreeGrafter"/>
</dbReference>
<dbReference type="SMART" id="SM00220">
    <property type="entry name" value="S_TKc"/>
    <property type="match status" value="1"/>
</dbReference>
<dbReference type="GO" id="GO:0043066">
    <property type="term" value="P:negative regulation of apoptotic process"/>
    <property type="evidence" value="ECO:0007669"/>
    <property type="project" value="InterPro"/>
</dbReference>
<dbReference type="PANTHER" id="PTHR24346:SF72">
    <property type="entry name" value="CAMK PROTEIN KINASE"/>
    <property type="match status" value="1"/>
</dbReference>
<dbReference type="PROSITE" id="PS50011">
    <property type="entry name" value="PROTEIN_KINASE_DOM"/>
    <property type="match status" value="1"/>
</dbReference>
<keyword evidence="2 4" id="KW-0067">ATP-binding</keyword>
<dbReference type="SUPFAM" id="SSF56112">
    <property type="entry name" value="Protein kinase-like (PK-like)"/>
    <property type="match status" value="2"/>
</dbReference>
<dbReference type="Proteomes" id="UP000245942">
    <property type="component" value="Unassembled WGS sequence"/>
</dbReference>
<dbReference type="InterPro" id="IPR011009">
    <property type="entry name" value="Kinase-like_dom_sf"/>
</dbReference>
<feature type="binding site" evidence="4">
    <location>
        <position position="171"/>
    </location>
    <ligand>
        <name>ATP</name>
        <dbReference type="ChEBI" id="CHEBI:30616"/>
    </ligand>
</feature>
<keyword evidence="9" id="KW-0418">Kinase</keyword>
<feature type="active site" description="Proton acceptor" evidence="3">
    <location>
        <position position="210"/>
    </location>
</feature>
<dbReference type="AlphaFoldDB" id="A0A316U8N4"/>
<comment type="similarity">
    <text evidence="6">Belongs to the protein kinase superfamily.</text>
</comment>
<dbReference type="InterPro" id="IPR000719">
    <property type="entry name" value="Prot_kinase_dom"/>
</dbReference>
<accession>A0A316U8N4</accession>
<dbReference type="GO" id="GO:0045719">
    <property type="term" value="P:negative regulation of glycogen biosynthetic process"/>
    <property type="evidence" value="ECO:0007669"/>
    <property type="project" value="TreeGrafter"/>
</dbReference>
<dbReference type="PROSITE" id="PS00107">
    <property type="entry name" value="PROTEIN_KINASE_ATP"/>
    <property type="match status" value="1"/>
</dbReference>
<dbReference type="PROSITE" id="PS00108">
    <property type="entry name" value="PROTEIN_KINASE_ST"/>
    <property type="match status" value="1"/>
</dbReference>
<evidence type="ECO:0000256" key="7">
    <source>
        <dbReference type="SAM" id="MobiDB-lite"/>
    </source>
</evidence>
<dbReference type="RefSeq" id="XP_025348736.1">
    <property type="nucleotide sequence ID" value="XM_025490893.1"/>
</dbReference>
<dbReference type="Gene3D" id="1.10.510.10">
    <property type="entry name" value="Transferase(Phosphotransferase) domain 1"/>
    <property type="match status" value="1"/>
</dbReference>
<dbReference type="InterPro" id="IPR017441">
    <property type="entry name" value="Protein_kinase_ATP_BS"/>
</dbReference>